<reference evidence="1 2" key="1">
    <citation type="submission" date="2019-05" db="EMBL/GenBank/DDBJ databases">
        <title>Another draft genome of Portunus trituberculatus and its Hox gene families provides insights of decapod evolution.</title>
        <authorList>
            <person name="Jeong J.-H."/>
            <person name="Song I."/>
            <person name="Kim S."/>
            <person name="Choi T."/>
            <person name="Kim D."/>
            <person name="Ryu S."/>
            <person name="Kim W."/>
        </authorList>
    </citation>
    <scope>NUCLEOTIDE SEQUENCE [LARGE SCALE GENOMIC DNA]</scope>
    <source>
        <tissue evidence="1">Muscle</tissue>
    </source>
</reference>
<organism evidence="1 2">
    <name type="scientific">Portunus trituberculatus</name>
    <name type="common">Swimming crab</name>
    <name type="synonym">Neptunus trituberculatus</name>
    <dbReference type="NCBI Taxonomy" id="210409"/>
    <lineage>
        <taxon>Eukaryota</taxon>
        <taxon>Metazoa</taxon>
        <taxon>Ecdysozoa</taxon>
        <taxon>Arthropoda</taxon>
        <taxon>Crustacea</taxon>
        <taxon>Multicrustacea</taxon>
        <taxon>Malacostraca</taxon>
        <taxon>Eumalacostraca</taxon>
        <taxon>Eucarida</taxon>
        <taxon>Decapoda</taxon>
        <taxon>Pleocyemata</taxon>
        <taxon>Brachyura</taxon>
        <taxon>Eubrachyura</taxon>
        <taxon>Portunoidea</taxon>
        <taxon>Portunidae</taxon>
        <taxon>Portuninae</taxon>
        <taxon>Portunus</taxon>
    </lineage>
</organism>
<proteinExistence type="predicted"/>
<protein>
    <submittedName>
        <fullName evidence="1">Uncharacterized protein</fullName>
    </submittedName>
</protein>
<evidence type="ECO:0000313" key="2">
    <source>
        <dbReference type="Proteomes" id="UP000324222"/>
    </source>
</evidence>
<evidence type="ECO:0000313" key="1">
    <source>
        <dbReference type="EMBL" id="MPC16316.1"/>
    </source>
</evidence>
<sequence>MVSAGEVPGDCEGMVKITAVVLMVCDVMDGVMTNKIDKERRPDQLQSFIGARLATWSKI</sequence>
<name>A0A5B7D5B5_PORTR</name>
<dbReference type="Proteomes" id="UP000324222">
    <property type="component" value="Unassembled WGS sequence"/>
</dbReference>
<dbReference type="AlphaFoldDB" id="A0A5B7D5B5"/>
<comment type="caution">
    <text evidence="1">The sequence shown here is derived from an EMBL/GenBank/DDBJ whole genome shotgun (WGS) entry which is preliminary data.</text>
</comment>
<gene>
    <name evidence="1" type="ORF">E2C01_009138</name>
</gene>
<keyword evidence="2" id="KW-1185">Reference proteome</keyword>
<dbReference type="EMBL" id="VSRR010000496">
    <property type="protein sequence ID" value="MPC16316.1"/>
    <property type="molecule type" value="Genomic_DNA"/>
</dbReference>
<accession>A0A5B7D5B5</accession>